<proteinExistence type="predicted"/>
<gene>
    <name evidence="2" type="ORF">RWD45_17940</name>
</gene>
<feature type="chain" id="PRO_5046118817" evidence="1">
    <location>
        <begin position="24"/>
        <end position="98"/>
    </location>
</feature>
<dbReference type="RefSeq" id="WP_320380949.1">
    <property type="nucleotide sequence ID" value="NZ_JAWDIQ010000003.1"/>
</dbReference>
<protein>
    <submittedName>
        <fullName evidence="2">Uncharacterized protein</fullName>
    </submittedName>
</protein>
<keyword evidence="1" id="KW-0732">Signal</keyword>
<feature type="signal peptide" evidence="1">
    <location>
        <begin position="1"/>
        <end position="23"/>
    </location>
</feature>
<name>A0ABU5CUN1_9BACI</name>
<evidence type="ECO:0000256" key="1">
    <source>
        <dbReference type="SAM" id="SignalP"/>
    </source>
</evidence>
<comment type="caution">
    <text evidence="2">The sequence shown here is derived from an EMBL/GenBank/DDBJ whole genome shotgun (WGS) entry which is preliminary data.</text>
</comment>
<dbReference type="Proteomes" id="UP001275315">
    <property type="component" value="Unassembled WGS sequence"/>
</dbReference>
<accession>A0ABU5CUN1</accession>
<reference evidence="2 3" key="1">
    <citation type="submission" date="2023-10" db="EMBL/GenBank/DDBJ databases">
        <title>Virgibacillus soli CC-YMP-6 genome.</title>
        <authorList>
            <person name="Miliotis G."/>
            <person name="Sengupta P."/>
            <person name="Hameed A."/>
            <person name="Chuvochina M."/>
            <person name="Mcdonagh F."/>
            <person name="Simpson A.C."/>
            <person name="Singh N.K."/>
            <person name="Rekha P.D."/>
            <person name="Raman K."/>
            <person name="Hugenholtz P."/>
            <person name="Venkateswaran K."/>
        </authorList>
    </citation>
    <scope>NUCLEOTIDE SEQUENCE [LARGE SCALE GENOMIC DNA]</scope>
    <source>
        <strain evidence="2 3">CC-YMP-6</strain>
    </source>
</reference>
<organism evidence="2 3">
    <name type="scientific">Paracerasibacillus soli</name>
    <dbReference type="NCBI Taxonomy" id="480284"/>
    <lineage>
        <taxon>Bacteria</taxon>
        <taxon>Bacillati</taxon>
        <taxon>Bacillota</taxon>
        <taxon>Bacilli</taxon>
        <taxon>Bacillales</taxon>
        <taxon>Bacillaceae</taxon>
        <taxon>Paracerasibacillus</taxon>
    </lineage>
</organism>
<dbReference type="EMBL" id="JAWDIQ010000003">
    <property type="protein sequence ID" value="MDY0410089.1"/>
    <property type="molecule type" value="Genomic_DNA"/>
</dbReference>
<evidence type="ECO:0000313" key="3">
    <source>
        <dbReference type="Proteomes" id="UP001275315"/>
    </source>
</evidence>
<keyword evidence="3" id="KW-1185">Reference proteome</keyword>
<sequence>MKVVAAAAIAAMLLTGANEPVNALTQDFSVKSLTMQLDDEGGVKQSNQAIVQKFHLYNSDLLDDYNKEFKMNMDNIQSITNNGGTIQDHHLKMPLMVI</sequence>
<evidence type="ECO:0000313" key="2">
    <source>
        <dbReference type="EMBL" id="MDY0410089.1"/>
    </source>
</evidence>